<evidence type="ECO:0000259" key="1">
    <source>
        <dbReference type="PROSITE" id="PS50943"/>
    </source>
</evidence>
<gene>
    <name evidence="2" type="ORF">ACFQ5M_12250</name>
</gene>
<dbReference type="Proteomes" id="UP001597267">
    <property type="component" value="Unassembled WGS sequence"/>
</dbReference>
<sequence>MTETIGSILKSQRKAINQSQIQVATNICSQSMLSAIENDHYTPNAQLLIALCKRLKISLDTISLATNYAISVSQPLNDKLAALCNQHQYKALLAFLLDEQVIQSVDDDAQTQSYYYYLGVAQLQATSEPDLATVNRTLQLSLASATPRQTALTRLTQATLACIAAKANHSDVALVTCEAALDKIESDPYDENLNIVFYLVALAHHLLGNEQMAFTTVLNGIEFTTSHESHYMLANSYYLIATIAERLGQADKRTEAAARSTFLAGLFNEQVYKI</sequence>
<dbReference type="InterPro" id="IPR010982">
    <property type="entry name" value="Lambda_DNA-bd_dom_sf"/>
</dbReference>
<dbReference type="SMART" id="SM00530">
    <property type="entry name" value="HTH_XRE"/>
    <property type="match status" value="1"/>
</dbReference>
<dbReference type="Pfam" id="PF01381">
    <property type="entry name" value="HTH_3"/>
    <property type="match status" value="1"/>
</dbReference>
<dbReference type="PANTHER" id="PTHR37038">
    <property type="entry name" value="TRANSCRIPTIONAL REGULATOR-RELATED"/>
    <property type="match status" value="1"/>
</dbReference>
<dbReference type="InterPro" id="IPR001387">
    <property type="entry name" value="Cro/C1-type_HTH"/>
</dbReference>
<dbReference type="InterPro" id="IPR011990">
    <property type="entry name" value="TPR-like_helical_dom_sf"/>
</dbReference>
<accession>A0ABW4JBR0</accession>
<dbReference type="EMBL" id="JBHTOP010000026">
    <property type="protein sequence ID" value="MFD1672875.1"/>
    <property type="molecule type" value="Genomic_DNA"/>
</dbReference>
<evidence type="ECO:0000313" key="3">
    <source>
        <dbReference type="Proteomes" id="UP001597267"/>
    </source>
</evidence>
<name>A0ABW4JBR0_9LACO</name>
<dbReference type="InterPro" id="IPR053163">
    <property type="entry name" value="HTH-type_regulator_Rgg"/>
</dbReference>
<comment type="caution">
    <text evidence="2">The sequence shown here is derived from an EMBL/GenBank/DDBJ whole genome shotgun (WGS) entry which is preliminary data.</text>
</comment>
<dbReference type="PANTHER" id="PTHR37038:SF14">
    <property type="entry name" value="TRANSCRIPTIONAL ACTIVATOR"/>
    <property type="match status" value="1"/>
</dbReference>
<keyword evidence="3" id="KW-1185">Reference proteome</keyword>
<dbReference type="Gene3D" id="1.25.40.10">
    <property type="entry name" value="Tetratricopeptide repeat domain"/>
    <property type="match status" value="1"/>
</dbReference>
<dbReference type="PROSITE" id="PS50943">
    <property type="entry name" value="HTH_CROC1"/>
    <property type="match status" value="1"/>
</dbReference>
<evidence type="ECO:0000313" key="2">
    <source>
        <dbReference type="EMBL" id="MFD1672875.1"/>
    </source>
</evidence>
<dbReference type="CDD" id="cd00093">
    <property type="entry name" value="HTH_XRE"/>
    <property type="match status" value="1"/>
</dbReference>
<dbReference type="SUPFAM" id="SSF48452">
    <property type="entry name" value="TPR-like"/>
    <property type="match status" value="1"/>
</dbReference>
<reference evidence="3" key="1">
    <citation type="journal article" date="2019" name="Int. J. Syst. Evol. Microbiol.">
        <title>The Global Catalogue of Microorganisms (GCM) 10K type strain sequencing project: providing services to taxonomists for standard genome sequencing and annotation.</title>
        <authorList>
            <consortium name="The Broad Institute Genomics Platform"/>
            <consortium name="The Broad Institute Genome Sequencing Center for Infectious Disease"/>
            <person name="Wu L."/>
            <person name="Ma J."/>
        </authorList>
    </citation>
    <scope>NUCLEOTIDE SEQUENCE [LARGE SCALE GENOMIC DNA]</scope>
    <source>
        <strain evidence="3">CCM 8896</strain>
    </source>
</reference>
<feature type="domain" description="HTH cro/C1-type" evidence="1">
    <location>
        <begin position="9"/>
        <end position="62"/>
    </location>
</feature>
<protein>
    <submittedName>
        <fullName evidence="2">Helix-turn-helix domain-containing protein</fullName>
    </submittedName>
</protein>
<dbReference type="RefSeq" id="WP_125712955.1">
    <property type="nucleotide sequence ID" value="NZ_JBHTOP010000026.1"/>
</dbReference>
<organism evidence="2 3">
    <name type="scientific">Agrilactobacillus yilanensis</name>
    <dbReference type="NCBI Taxonomy" id="2485997"/>
    <lineage>
        <taxon>Bacteria</taxon>
        <taxon>Bacillati</taxon>
        <taxon>Bacillota</taxon>
        <taxon>Bacilli</taxon>
        <taxon>Lactobacillales</taxon>
        <taxon>Lactobacillaceae</taxon>
        <taxon>Agrilactobacillus</taxon>
    </lineage>
</organism>
<proteinExistence type="predicted"/>
<dbReference type="SUPFAM" id="SSF47413">
    <property type="entry name" value="lambda repressor-like DNA-binding domains"/>
    <property type="match status" value="1"/>
</dbReference>